<dbReference type="InterPro" id="IPR002731">
    <property type="entry name" value="ATPase_BadF"/>
</dbReference>
<dbReference type="EMBL" id="CP017641">
    <property type="protein sequence ID" value="APZ91005.1"/>
    <property type="molecule type" value="Genomic_DNA"/>
</dbReference>
<dbReference type="CDD" id="cd24007">
    <property type="entry name" value="ASKHA_NBD_eukNAGK-like"/>
    <property type="match status" value="1"/>
</dbReference>
<dbReference type="OrthoDB" id="9772633at2"/>
<dbReference type="RefSeq" id="WP_077022822.1">
    <property type="nucleotide sequence ID" value="NZ_CP017641.1"/>
</dbReference>
<evidence type="ECO:0000259" key="1">
    <source>
        <dbReference type="Pfam" id="PF01869"/>
    </source>
</evidence>
<proteinExistence type="predicted"/>
<dbReference type="Proteomes" id="UP000187735">
    <property type="component" value="Chromosome"/>
</dbReference>
<accession>A0A1P8WAD9</accession>
<gene>
    <name evidence="2" type="ORF">Fuma_00589</name>
</gene>
<evidence type="ECO:0000313" key="2">
    <source>
        <dbReference type="EMBL" id="APZ91005.1"/>
    </source>
</evidence>
<dbReference type="InterPro" id="IPR052519">
    <property type="entry name" value="Euk-type_GlcNAc_Kinase"/>
</dbReference>
<dbReference type="SUPFAM" id="SSF53067">
    <property type="entry name" value="Actin-like ATPase domain"/>
    <property type="match status" value="2"/>
</dbReference>
<dbReference type="STRING" id="1891926.Fuma_00589"/>
<dbReference type="AlphaFoldDB" id="A0A1P8WAD9"/>
<reference evidence="2 3" key="1">
    <citation type="journal article" date="2016" name="Front. Microbiol.">
        <title>Fuerstia marisgermanicae gen. nov., sp. nov., an Unusual Member of the Phylum Planctomycetes from the German Wadden Sea.</title>
        <authorList>
            <person name="Kohn T."/>
            <person name="Heuer A."/>
            <person name="Jogler M."/>
            <person name="Vollmers J."/>
            <person name="Boedeker C."/>
            <person name="Bunk B."/>
            <person name="Rast P."/>
            <person name="Borchert D."/>
            <person name="Glockner I."/>
            <person name="Freese H.M."/>
            <person name="Klenk H.P."/>
            <person name="Overmann J."/>
            <person name="Kaster A.K."/>
            <person name="Rohde M."/>
            <person name="Wiegand S."/>
            <person name="Jogler C."/>
        </authorList>
    </citation>
    <scope>NUCLEOTIDE SEQUENCE [LARGE SCALE GENOMIC DNA]</scope>
    <source>
        <strain evidence="2 3">NH11</strain>
    </source>
</reference>
<dbReference type="Gene3D" id="3.30.420.40">
    <property type="match status" value="2"/>
</dbReference>
<sequence>MTASHDNLVIGVDAGGTKTTAWIAPLDAPPGDEPACAKPLAVGAASGGNMRAIGFEAAATAVREAIDSAFAAAGLSVQPVAGFCLSAAGAGRSAEQQQWQQWAEVQQVASQVLVTGDAEPILAAASADNVGIALISGTGSLAWARNFAGEIQRAGGWGYLFGDEGSGYAISIAGLKAAARAIDGRGEQTALVSAWLDRLGVSIGTDLIEAVYGSQLSRAAIAAHADVVFDVADAGDEVAIQITSDAARDLAEMVKRLAQRPGFLHDDFALGMAGGVLVKQPKFRIQVADLAGVEPGRVKLVEAPVAGAVALARGLAAGSRR</sequence>
<evidence type="ECO:0000313" key="3">
    <source>
        <dbReference type="Proteomes" id="UP000187735"/>
    </source>
</evidence>
<keyword evidence="3" id="KW-1185">Reference proteome</keyword>
<dbReference type="PANTHER" id="PTHR43190:SF3">
    <property type="entry name" value="N-ACETYL-D-GLUCOSAMINE KINASE"/>
    <property type="match status" value="1"/>
</dbReference>
<dbReference type="PANTHER" id="PTHR43190">
    <property type="entry name" value="N-ACETYL-D-GLUCOSAMINE KINASE"/>
    <property type="match status" value="1"/>
</dbReference>
<dbReference type="InterPro" id="IPR043129">
    <property type="entry name" value="ATPase_NBD"/>
</dbReference>
<name>A0A1P8WAD9_9PLAN</name>
<protein>
    <submittedName>
        <fullName evidence="2">BadF/BadG/BcrA/BcrD ATPase family protein</fullName>
    </submittedName>
</protein>
<dbReference type="KEGG" id="fmr:Fuma_00589"/>
<dbReference type="Pfam" id="PF01869">
    <property type="entry name" value="BcrAD_BadFG"/>
    <property type="match status" value="1"/>
</dbReference>
<organism evidence="2 3">
    <name type="scientific">Fuerstiella marisgermanici</name>
    <dbReference type="NCBI Taxonomy" id="1891926"/>
    <lineage>
        <taxon>Bacteria</taxon>
        <taxon>Pseudomonadati</taxon>
        <taxon>Planctomycetota</taxon>
        <taxon>Planctomycetia</taxon>
        <taxon>Planctomycetales</taxon>
        <taxon>Planctomycetaceae</taxon>
        <taxon>Fuerstiella</taxon>
    </lineage>
</organism>
<feature type="domain" description="ATPase BadF/BadG/BcrA/BcrD type" evidence="1">
    <location>
        <begin position="10"/>
        <end position="281"/>
    </location>
</feature>